<evidence type="ECO:0000313" key="5">
    <source>
        <dbReference type="EMBL" id="WWX20824.1"/>
    </source>
</evidence>
<keyword evidence="6" id="KW-1185">Reference proteome</keyword>
<keyword evidence="1 3" id="KW-0597">Phosphoprotein</keyword>
<reference evidence="5 6" key="1">
    <citation type="submission" date="2024-03" db="EMBL/GenBank/DDBJ databases">
        <title>Phenotype and Genome Characterization of a Sulfate-Reducing Bacterium Pseudodesulfovibrio sp. strain 5S69, isolated from Petroleum Reservoir in Tatarstan (Russia).</title>
        <authorList>
            <person name="Bidzhieva S.K."/>
            <person name="Kadnikov V."/>
            <person name="Tourova T.P."/>
            <person name="Samigullina S.R."/>
            <person name="Sokolova D.S."/>
            <person name="Poltaraus A.B."/>
            <person name="Avtukh A.N."/>
            <person name="Tereshina V.M."/>
            <person name="Mardanov A.V."/>
            <person name="Nazina T.N."/>
        </authorList>
    </citation>
    <scope>NUCLEOTIDE SEQUENCE [LARGE SCALE GENOMIC DNA]</scope>
    <source>
        <strain evidence="5 6">5S69</strain>
    </source>
</reference>
<organism evidence="5 6">
    <name type="scientific">Pseudodesulfovibrio methanolicus</name>
    <dbReference type="NCBI Taxonomy" id="3126690"/>
    <lineage>
        <taxon>Bacteria</taxon>
        <taxon>Pseudomonadati</taxon>
        <taxon>Thermodesulfobacteriota</taxon>
        <taxon>Desulfovibrionia</taxon>
        <taxon>Desulfovibrionales</taxon>
        <taxon>Desulfovibrionaceae</taxon>
    </lineage>
</organism>
<dbReference type="InterPro" id="IPR001789">
    <property type="entry name" value="Sig_transdc_resp-reg_receiver"/>
</dbReference>
<evidence type="ECO:0000256" key="1">
    <source>
        <dbReference type="ARBA" id="ARBA00022553"/>
    </source>
</evidence>
<dbReference type="SUPFAM" id="SSF52172">
    <property type="entry name" value="CheY-like"/>
    <property type="match status" value="1"/>
</dbReference>
<gene>
    <name evidence="5" type="ORF">V8V93_10175</name>
</gene>
<dbReference type="EMBL" id="CP146609">
    <property type="protein sequence ID" value="WWX20824.1"/>
    <property type="molecule type" value="Genomic_DNA"/>
</dbReference>
<feature type="domain" description="Response regulatory" evidence="4">
    <location>
        <begin position="5"/>
        <end position="119"/>
    </location>
</feature>
<dbReference type="SMART" id="SM00448">
    <property type="entry name" value="REC"/>
    <property type="match status" value="1"/>
</dbReference>
<proteinExistence type="predicted"/>
<sequence length="127" mass="13840">MNGVQVLLIDDEVGYTDALAKRLDRRGLSVTAADGGPQALEIMASKSFDVVLLDIKMAGMDGIKTLRAIKRRHPEVEVVMLTAHANTDIVISSLAMGAFDYLLKPADVEELGRKIEDAAMRKRSNSK</sequence>
<dbReference type="Gene3D" id="3.40.50.2300">
    <property type="match status" value="1"/>
</dbReference>
<evidence type="ECO:0000256" key="2">
    <source>
        <dbReference type="ARBA" id="ARBA00023012"/>
    </source>
</evidence>
<dbReference type="Pfam" id="PF00072">
    <property type="entry name" value="Response_reg"/>
    <property type="match status" value="1"/>
</dbReference>
<dbReference type="InterPro" id="IPR050595">
    <property type="entry name" value="Bact_response_regulator"/>
</dbReference>
<evidence type="ECO:0000313" key="6">
    <source>
        <dbReference type="Proteomes" id="UP001385389"/>
    </source>
</evidence>
<keyword evidence="2" id="KW-0902">Two-component regulatory system</keyword>
<dbReference type="PROSITE" id="PS50110">
    <property type="entry name" value="RESPONSE_REGULATORY"/>
    <property type="match status" value="1"/>
</dbReference>
<evidence type="ECO:0000256" key="3">
    <source>
        <dbReference type="PROSITE-ProRule" id="PRU00169"/>
    </source>
</evidence>
<protein>
    <submittedName>
        <fullName evidence="5">Response regulator</fullName>
    </submittedName>
</protein>
<name>A0ABZ2ITS4_9BACT</name>
<dbReference type="PANTHER" id="PTHR44591">
    <property type="entry name" value="STRESS RESPONSE REGULATOR PROTEIN 1"/>
    <property type="match status" value="1"/>
</dbReference>
<dbReference type="Proteomes" id="UP001385389">
    <property type="component" value="Chromosome"/>
</dbReference>
<accession>A0ABZ2ITS4</accession>
<dbReference type="InterPro" id="IPR011006">
    <property type="entry name" value="CheY-like_superfamily"/>
</dbReference>
<dbReference type="PANTHER" id="PTHR44591:SF14">
    <property type="entry name" value="PROTEIN PILG"/>
    <property type="match status" value="1"/>
</dbReference>
<dbReference type="RefSeq" id="WP_338666569.1">
    <property type="nucleotide sequence ID" value="NZ_CP146609.1"/>
</dbReference>
<feature type="modified residue" description="4-aspartylphosphate" evidence="3">
    <location>
        <position position="54"/>
    </location>
</feature>
<evidence type="ECO:0000259" key="4">
    <source>
        <dbReference type="PROSITE" id="PS50110"/>
    </source>
</evidence>